<gene>
    <name evidence="3" type="ORF">NMK_0140</name>
</gene>
<comment type="caution">
    <text evidence="3">The sequence shown here is derived from an EMBL/GenBank/DDBJ whole genome shotgun (WGS) entry which is preliminary data.</text>
</comment>
<keyword evidence="4" id="KW-1185">Reference proteome</keyword>
<dbReference type="Proteomes" id="UP000245081">
    <property type="component" value="Unassembled WGS sequence"/>
</dbReference>
<dbReference type="AlphaFoldDB" id="A0A2R5F3A0"/>
<feature type="compositionally biased region" description="Low complexity" evidence="1">
    <location>
        <begin position="77"/>
        <end position="113"/>
    </location>
</feature>
<organism evidence="3 4">
    <name type="scientific">Novimethylophilus kurashikiensis</name>
    <dbReference type="NCBI Taxonomy" id="1825523"/>
    <lineage>
        <taxon>Bacteria</taxon>
        <taxon>Pseudomonadati</taxon>
        <taxon>Pseudomonadota</taxon>
        <taxon>Betaproteobacteria</taxon>
        <taxon>Nitrosomonadales</taxon>
        <taxon>Methylophilaceae</taxon>
        <taxon>Novimethylophilus</taxon>
    </lineage>
</organism>
<accession>A0A2R5F3A0</accession>
<reference evidence="3 4" key="1">
    <citation type="journal article" date="2018" name="Environ. Microbiol.">
        <title>Isolation and genomic characterization of Novimethylophilus kurashikiensis gen. nov. sp. nov., a new lanthanide-dependent methylotrophic species of Methylophilaceae.</title>
        <authorList>
            <person name="Lv H."/>
            <person name="Sahin N."/>
            <person name="Tani A."/>
        </authorList>
    </citation>
    <scope>NUCLEOTIDE SEQUENCE [LARGE SCALE GENOMIC DNA]</scope>
    <source>
        <strain evidence="3 4">La2-4</strain>
    </source>
</reference>
<sequence>MNNSTLWKALIAAAAITLSIPCAMAGATNRGDNTAAQPGDNSTTTVNPDTPNQQRDSTGTDSSTNKTKHSRDRNRTSRTTGGDRNTGNDGSSDITNNSNSGSSKPSGNSNGGY</sequence>
<protein>
    <submittedName>
        <fullName evidence="3">RND transporter</fullName>
    </submittedName>
</protein>
<keyword evidence="2" id="KW-0732">Signal</keyword>
<feature type="signal peptide" evidence="2">
    <location>
        <begin position="1"/>
        <end position="25"/>
    </location>
</feature>
<evidence type="ECO:0000256" key="1">
    <source>
        <dbReference type="SAM" id="MobiDB-lite"/>
    </source>
</evidence>
<feature type="compositionally biased region" description="Polar residues" evidence="1">
    <location>
        <begin position="30"/>
        <end position="65"/>
    </location>
</feature>
<dbReference type="RefSeq" id="WP_109013838.1">
    <property type="nucleotide sequence ID" value="NZ_BDOQ01000001.1"/>
</dbReference>
<evidence type="ECO:0000313" key="3">
    <source>
        <dbReference type="EMBL" id="GBG12609.1"/>
    </source>
</evidence>
<name>A0A2R5F3A0_9PROT</name>
<proteinExistence type="predicted"/>
<evidence type="ECO:0000313" key="4">
    <source>
        <dbReference type="Proteomes" id="UP000245081"/>
    </source>
</evidence>
<feature type="region of interest" description="Disordered" evidence="1">
    <location>
        <begin position="25"/>
        <end position="113"/>
    </location>
</feature>
<dbReference type="EMBL" id="BDOQ01000001">
    <property type="protein sequence ID" value="GBG12609.1"/>
    <property type="molecule type" value="Genomic_DNA"/>
</dbReference>
<feature type="chain" id="PRO_5015354251" evidence="2">
    <location>
        <begin position="26"/>
        <end position="113"/>
    </location>
</feature>
<evidence type="ECO:0000256" key="2">
    <source>
        <dbReference type="SAM" id="SignalP"/>
    </source>
</evidence>